<gene>
    <name evidence="1" type="ORF">G7Y89_g9595</name>
</gene>
<dbReference type="Gene3D" id="3.80.10.10">
    <property type="entry name" value="Ribonuclease Inhibitor"/>
    <property type="match status" value="1"/>
</dbReference>
<protein>
    <recommendedName>
        <fullName evidence="3">F-box domain-containing protein</fullName>
    </recommendedName>
</protein>
<dbReference type="AlphaFoldDB" id="A0A8H4VZZ1"/>
<dbReference type="Proteomes" id="UP000566819">
    <property type="component" value="Unassembled WGS sequence"/>
</dbReference>
<dbReference type="InterPro" id="IPR032675">
    <property type="entry name" value="LRR_dom_sf"/>
</dbReference>
<dbReference type="OrthoDB" id="3496248at2759"/>
<proteinExistence type="predicted"/>
<accession>A0A8H4VZZ1</accession>
<evidence type="ECO:0000313" key="2">
    <source>
        <dbReference type="Proteomes" id="UP000566819"/>
    </source>
</evidence>
<comment type="caution">
    <text evidence="1">The sequence shown here is derived from an EMBL/GenBank/DDBJ whole genome shotgun (WGS) entry which is preliminary data.</text>
</comment>
<reference evidence="1 2" key="1">
    <citation type="submission" date="2020-03" db="EMBL/GenBank/DDBJ databases">
        <title>Draft Genome Sequence of Cudoniella acicularis.</title>
        <authorList>
            <person name="Buettner E."/>
            <person name="Kellner H."/>
        </authorList>
    </citation>
    <scope>NUCLEOTIDE SEQUENCE [LARGE SCALE GENOMIC DNA]</scope>
    <source>
        <strain evidence="1 2">DSM 108380</strain>
    </source>
</reference>
<dbReference type="SUPFAM" id="SSF52047">
    <property type="entry name" value="RNI-like"/>
    <property type="match status" value="1"/>
</dbReference>
<sequence length="482" mass="55260">MASNQADLESAFAHLTTKEMPKTREPLSLNNLSSEILLLIFEELFYIAPESLPKLRHVSRRISDLATPSTYRKITLRPETVENLSNADNARCKVRPNARHIVINCGLDWDLVASLLSQCPQLETLTYKYAYWQEDQMLKFPPVLQQTLTNLPHVGLFIEEYMIPKDLSRYGIPSPDHTPFIPAENLKSLHLKYFRAGNIAYNTAPICNLITTARNLETLLLDLVAMRPGNFNLQPGKIAPIRKLTLLNDYWPSSWPWLREEGRAIWNVSRLSELDIHWGSLGPSLCTFSPPDLPLLKRLRIGDRGMCDLPLTEEDKRYNESVTFQLQELLESRTDFEEMAISCDLKLFDVSAITRQGENLRVLALFDVMHGYHNRDTQSLDTVSVHDLAMIQRSCPRLTTLSLGMNPDEASDFLKIFSQCRNLHNLFLYLPPLENIEKQIPASAEDKELIEELAGRLKREKSGVPFAYIRIDIKSSFWIYES</sequence>
<dbReference type="EMBL" id="JAAMPI010000796">
    <property type="protein sequence ID" value="KAF4628557.1"/>
    <property type="molecule type" value="Genomic_DNA"/>
</dbReference>
<keyword evidence="2" id="KW-1185">Reference proteome</keyword>
<evidence type="ECO:0008006" key="3">
    <source>
        <dbReference type="Google" id="ProtNLM"/>
    </source>
</evidence>
<evidence type="ECO:0000313" key="1">
    <source>
        <dbReference type="EMBL" id="KAF4628557.1"/>
    </source>
</evidence>
<name>A0A8H4VZZ1_9HELO</name>
<organism evidence="1 2">
    <name type="scientific">Cudoniella acicularis</name>
    <dbReference type="NCBI Taxonomy" id="354080"/>
    <lineage>
        <taxon>Eukaryota</taxon>
        <taxon>Fungi</taxon>
        <taxon>Dikarya</taxon>
        <taxon>Ascomycota</taxon>
        <taxon>Pezizomycotina</taxon>
        <taxon>Leotiomycetes</taxon>
        <taxon>Helotiales</taxon>
        <taxon>Tricladiaceae</taxon>
        <taxon>Cudoniella</taxon>
    </lineage>
</organism>